<sequence>MIGRARNEGPEPVHAEAPLLVIAGYRAPNPASQGGAGGGLPHSARPLWAATSSGLQGWPAQAGGLRAAGSNGTAPGSGPGMWGPAAGRTSGLFRDMPPTAAPSGFPGNTLALAAAAMVAASSQAGGRGPSGQHHPLRRSSSGFSSYTGAAASPWASSTASSVASTHSNTSISGGGASGGGALMTYTSSVGQSTAGMAAPLTCGSGGSFNTASAAGTQQPSSRQQHMRPLSGGQNVVGPHGHVIHGSGIPVSTRGGPAAQGANPASAPAATTVVPVSHNAAGVESGSWVTAVAATSMSALEVGASDADTCTTVSQPGVEVAAACLARDGAVGHEVTGLPSAATEGCGIVDDLPARGGDLQPGQLAFWTASSGVATDPQAAALPVAGEGGHNATEDVHSDAAHSLQLDPSAGDAAAPTAAAAQVALVGGHAAAELADRNSGARGGGGMVPPLDLPVAAHAEELGAGDMPRTSTPRKRRSSKRRSSTASASGNRGNSTPRRFMSGTSSTSRNGRPATVVGSPGLASYPASPRAAVTGGGGTSRSRSGNALIPSGTAAGPLPGPLARSSSGCGSTPLRCSPSLPEDDGWAAGSGALTGHGTSEVSRSGQVDVHGLSHASRPPLPKPSSRDVPAVVAESATAALHEAAGAAAQCRHSSSVGNNDSIKAVVDASAMWGEDAQPYQLGGAVPVGTDPAAALSSKPTTPLLPSLHVRTSGRLLDLPSAPQYMLGPSAASRASGSHLGGAPLHPDSPSCAAHARLAVLQSSSPCGACNSTPYSPAATAAAAAGGVTHSHPRRPSLEPLSPSAARAGVSHALCPTGTQWGNAEVEGAASACGAQAAELVAPFSPPLGPRPPSHLSPLGHPPPLLHQGPAAHHSAPPAAVGPASRVVSQLKSGAEYAAQLNLRETAPAGFTAAKFGNGASAGSAVGATAVVDGGDRLFLVSGNAANKPKGVAAGTPASRRSSRQASPARTSLFHTQQLTDSRVAAVSAASADPEEQVRKAQERLEAYARAQKDKAKAAEAEEVARRQRHADERSRQAAAKERRRVEVYALNALLALSESARTKLLVAAMAAQEQGQQGFGGCAGTSPGKAAEGAAGGSDDVANDSDEGSTDEDEDGGGSDSEVEVGQQAMVDRKEDGALFRHGV</sequence>
<feature type="region of interest" description="Disordered" evidence="1">
    <location>
        <begin position="123"/>
        <end position="147"/>
    </location>
</feature>
<evidence type="ECO:0000313" key="2">
    <source>
        <dbReference type="EMBL" id="PNW83485.1"/>
    </source>
</evidence>
<dbReference type="STRING" id="3055.A0A2K3DSH0"/>
<feature type="region of interest" description="Disordered" evidence="1">
    <location>
        <begin position="784"/>
        <end position="803"/>
    </location>
</feature>
<reference evidence="2 3" key="1">
    <citation type="journal article" date="2007" name="Science">
        <title>The Chlamydomonas genome reveals the evolution of key animal and plant functions.</title>
        <authorList>
            <person name="Merchant S.S."/>
            <person name="Prochnik S.E."/>
            <person name="Vallon O."/>
            <person name="Harris E.H."/>
            <person name="Karpowicz S.J."/>
            <person name="Witman G.B."/>
            <person name="Terry A."/>
            <person name="Salamov A."/>
            <person name="Fritz-Laylin L.K."/>
            <person name="Marechal-Drouard L."/>
            <person name="Marshall W.F."/>
            <person name="Qu L.H."/>
            <person name="Nelson D.R."/>
            <person name="Sanderfoot A.A."/>
            <person name="Spalding M.H."/>
            <person name="Kapitonov V.V."/>
            <person name="Ren Q."/>
            <person name="Ferris P."/>
            <person name="Lindquist E."/>
            <person name="Shapiro H."/>
            <person name="Lucas S.M."/>
            <person name="Grimwood J."/>
            <person name="Schmutz J."/>
            <person name="Cardol P."/>
            <person name="Cerutti H."/>
            <person name="Chanfreau G."/>
            <person name="Chen C.L."/>
            <person name="Cognat V."/>
            <person name="Croft M.T."/>
            <person name="Dent R."/>
            <person name="Dutcher S."/>
            <person name="Fernandez E."/>
            <person name="Fukuzawa H."/>
            <person name="Gonzalez-Ballester D."/>
            <person name="Gonzalez-Halphen D."/>
            <person name="Hallmann A."/>
            <person name="Hanikenne M."/>
            <person name="Hippler M."/>
            <person name="Inwood W."/>
            <person name="Jabbari K."/>
            <person name="Kalanon M."/>
            <person name="Kuras R."/>
            <person name="Lefebvre P.A."/>
            <person name="Lemaire S.D."/>
            <person name="Lobanov A.V."/>
            <person name="Lohr M."/>
            <person name="Manuell A."/>
            <person name="Meier I."/>
            <person name="Mets L."/>
            <person name="Mittag M."/>
            <person name="Mittelmeier T."/>
            <person name="Moroney J.V."/>
            <person name="Moseley J."/>
            <person name="Napoli C."/>
            <person name="Nedelcu A.M."/>
            <person name="Niyogi K."/>
            <person name="Novoselov S.V."/>
            <person name="Paulsen I.T."/>
            <person name="Pazour G."/>
            <person name="Purton S."/>
            <person name="Ral J.P."/>
            <person name="Riano-Pachon D.M."/>
            <person name="Riekhof W."/>
            <person name="Rymarquis L."/>
            <person name="Schroda M."/>
            <person name="Stern D."/>
            <person name="Umen J."/>
            <person name="Willows R."/>
            <person name="Wilson N."/>
            <person name="Zimmer S.L."/>
            <person name="Allmer J."/>
            <person name="Balk J."/>
            <person name="Bisova K."/>
            <person name="Chen C.J."/>
            <person name="Elias M."/>
            <person name="Gendler K."/>
            <person name="Hauser C."/>
            <person name="Lamb M.R."/>
            <person name="Ledford H."/>
            <person name="Long J.C."/>
            <person name="Minagawa J."/>
            <person name="Page M.D."/>
            <person name="Pan J."/>
            <person name="Pootakham W."/>
            <person name="Roje S."/>
            <person name="Rose A."/>
            <person name="Stahlberg E."/>
            <person name="Terauchi A.M."/>
            <person name="Yang P."/>
            <person name="Ball S."/>
            <person name="Bowler C."/>
            <person name="Dieckmann C.L."/>
            <person name="Gladyshev V.N."/>
            <person name="Green P."/>
            <person name="Jorgensen R."/>
            <person name="Mayfield S."/>
            <person name="Mueller-Roeber B."/>
            <person name="Rajamani S."/>
            <person name="Sayre R.T."/>
            <person name="Brokstein P."/>
            <person name="Dubchak I."/>
            <person name="Goodstein D."/>
            <person name="Hornick L."/>
            <person name="Huang Y.W."/>
            <person name="Jhaveri J."/>
            <person name="Luo Y."/>
            <person name="Martinez D."/>
            <person name="Ngau W.C."/>
            <person name="Otillar B."/>
            <person name="Poliakov A."/>
            <person name="Porter A."/>
            <person name="Szajkowski L."/>
            <person name="Werner G."/>
            <person name="Zhou K."/>
            <person name="Grigoriev I.V."/>
            <person name="Rokhsar D.S."/>
            <person name="Grossman A.R."/>
        </authorList>
    </citation>
    <scope>NUCLEOTIDE SEQUENCE [LARGE SCALE GENOMIC DNA]</scope>
    <source>
        <strain evidence="3">CC-503</strain>
    </source>
</reference>
<proteinExistence type="predicted"/>
<feature type="compositionally biased region" description="Low complexity" evidence="1">
    <location>
        <begin position="864"/>
        <end position="882"/>
    </location>
</feature>
<dbReference type="EMBL" id="CM008966">
    <property type="protein sequence ID" value="PNW83485.1"/>
    <property type="molecule type" value="Genomic_DNA"/>
</dbReference>
<keyword evidence="3" id="KW-1185">Reference proteome</keyword>
<dbReference type="Proteomes" id="UP000006906">
    <property type="component" value="Chromosome 5"/>
</dbReference>
<dbReference type="GeneID" id="66053444"/>
<feature type="region of interest" description="Disordered" evidence="1">
    <location>
        <begin position="609"/>
        <end position="628"/>
    </location>
</feature>
<feature type="region of interest" description="Disordered" evidence="1">
    <location>
        <begin position="842"/>
        <end position="882"/>
    </location>
</feature>
<feature type="region of interest" description="Disordered" evidence="1">
    <location>
        <begin position="1007"/>
        <end position="1040"/>
    </location>
</feature>
<protein>
    <submittedName>
        <fullName evidence="2">Uncharacterized protein</fullName>
    </submittedName>
</protein>
<evidence type="ECO:0000256" key="1">
    <source>
        <dbReference type="SAM" id="MobiDB-lite"/>
    </source>
</evidence>
<feature type="compositionally biased region" description="Low complexity" evidence="1">
    <location>
        <begin position="954"/>
        <end position="970"/>
    </location>
</feature>
<feature type="compositionally biased region" description="Basic and acidic residues" evidence="1">
    <location>
        <begin position="1130"/>
        <end position="1143"/>
    </location>
</feature>
<dbReference type="KEGG" id="cre:CHLRE_05g241751v5"/>
<organism evidence="2 3">
    <name type="scientific">Chlamydomonas reinhardtii</name>
    <name type="common">Chlamydomonas smithii</name>
    <dbReference type="NCBI Taxonomy" id="3055"/>
    <lineage>
        <taxon>Eukaryota</taxon>
        <taxon>Viridiplantae</taxon>
        <taxon>Chlorophyta</taxon>
        <taxon>core chlorophytes</taxon>
        <taxon>Chlorophyceae</taxon>
        <taxon>CS clade</taxon>
        <taxon>Chlamydomonadales</taxon>
        <taxon>Chlamydomonadaceae</taxon>
        <taxon>Chlamydomonas</taxon>
    </lineage>
</organism>
<feature type="compositionally biased region" description="Polar residues" evidence="1">
    <location>
        <begin position="489"/>
        <end position="509"/>
    </location>
</feature>
<feature type="compositionally biased region" description="Pro residues" evidence="1">
    <location>
        <begin position="842"/>
        <end position="863"/>
    </location>
</feature>
<feature type="compositionally biased region" description="Polar residues" evidence="1">
    <location>
        <begin position="209"/>
        <end position="223"/>
    </location>
</feature>
<dbReference type="AlphaFoldDB" id="A0A2K3DSH0"/>
<feature type="region of interest" description="Disordered" evidence="1">
    <location>
        <begin position="209"/>
        <end position="236"/>
    </location>
</feature>
<dbReference type="InParanoid" id="A0A2K3DSH0"/>
<dbReference type="RefSeq" id="XP_042924737.1">
    <property type="nucleotide sequence ID" value="XM_043062410.1"/>
</dbReference>
<accession>A0A2K3DSH0</accession>
<feature type="region of interest" description="Disordered" evidence="1">
    <location>
        <begin position="1077"/>
        <end position="1143"/>
    </location>
</feature>
<dbReference type="Gramene" id="PNW83485">
    <property type="protein sequence ID" value="PNW83485"/>
    <property type="gene ID" value="CHLRE_05g241751v5"/>
</dbReference>
<name>A0A2K3DSH0_CHLRE</name>
<feature type="compositionally biased region" description="Basic residues" evidence="1">
    <location>
        <begin position="471"/>
        <end position="482"/>
    </location>
</feature>
<feature type="region of interest" description="Disordered" evidence="1">
    <location>
        <begin position="945"/>
        <end position="971"/>
    </location>
</feature>
<feature type="compositionally biased region" description="Acidic residues" evidence="1">
    <location>
        <begin position="1100"/>
        <end position="1122"/>
    </location>
</feature>
<gene>
    <name evidence="2" type="ORF">CHLRE_05g241751v5</name>
</gene>
<evidence type="ECO:0000313" key="3">
    <source>
        <dbReference type="Proteomes" id="UP000006906"/>
    </source>
</evidence>
<feature type="region of interest" description="Disordered" evidence="1">
    <location>
        <begin position="459"/>
        <end position="603"/>
    </location>
</feature>